<reference evidence="3" key="1">
    <citation type="submission" date="2018-04" db="EMBL/GenBank/DDBJ databases">
        <title>Genomes of Endosymbiotic and Endophytic Bradyrhizobium Publication status.</title>
        <authorList>
            <person name="Guha S."/>
            <person name="Jorrin B."/>
            <person name="Sarkar M."/>
            <person name="Poole P.S."/>
            <person name="DasGupta M."/>
        </authorList>
    </citation>
    <scope>NUCLEOTIDE SEQUENCE</scope>
    <source>
        <strain evidence="3">WBOS16</strain>
    </source>
</reference>
<dbReference type="InterPro" id="IPR052196">
    <property type="entry name" value="Bact_Kbp"/>
</dbReference>
<dbReference type="SUPFAM" id="SSF49478">
    <property type="entry name" value="Cna protein B-type domain"/>
    <property type="match status" value="1"/>
</dbReference>
<evidence type="ECO:0000313" key="4">
    <source>
        <dbReference type="Proteomes" id="UP001058872"/>
    </source>
</evidence>
<gene>
    <name evidence="3" type="ORF">DCM83_04000</name>
</gene>
<accession>A0AAE9NDG6</accession>
<protein>
    <submittedName>
        <fullName evidence="3">Peptidoglycan-binding protein LysM</fullName>
    </submittedName>
</protein>
<evidence type="ECO:0000313" key="3">
    <source>
        <dbReference type="EMBL" id="UUO69457.1"/>
    </source>
</evidence>
<dbReference type="Gene3D" id="3.10.350.10">
    <property type="entry name" value="LysM domain"/>
    <property type="match status" value="1"/>
</dbReference>
<name>A0AAE9NDG6_9BRAD</name>
<dbReference type="PANTHER" id="PTHR34700">
    <property type="entry name" value="POTASSIUM BINDING PROTEIN KBP"/>
    <property type="match status" value="1"/>
</dbReference>
<dbReference type="Proteomes" id="UP001058872">
    <property type="component" value="Chromosome"/>
</dbReference>
<feature type="region of interest" description="Disordered" evidence="1">
    <location>
        <begin position="226"/>
        <end position="287"/>
    </location>
</feature>
<dbReference type="CDD" id="cd00118">
    <property type="entry name" value="LysM"/>
    <property type="match status" value="1"/>
</dbReference>
<evidence type="ECO:0000259" key="2">
    <source>
        <dbReference type="PROSITE" id="PS51782"/>
    </source>
</evidence>
<dbReference type="Gene3D" id="2.60.40.10">
    <property type="entry name" value="Immunoglobulins"/>
    <property type="match status" value="1"/>
</dbReference>
<feature type="domain" description="LysM" evidence="2">
    <location>
        <begin position="316"/>
        <end position="365"/>
    </location>
</feature>
<feature type="region of interest" description="Disordered" evidence="1">
    <location>
        <begin position="43"/>
        <end position="111"/>
    </location>
</feature>
<dbReference type="PROSITE" id="PS51782">
    <property type="entry name" value="LYSM"/>
    <property type="match status" value="1"/>
</dbReference>
<feature type="compositionally biased region" description="Low complexity" evidence="1">
    <location>
        <begin position="263"/>
        <end position="277"/>
    </location>
</feature>
<evidence type="ECO:0000256" key="1">
    <source>
        <dbReference type="SAM" id="MobiDB-lite"/>
    </source>
</evidence>
<feature type="compositionally biased region" description="Basic and acidic residues" evidence="1">
    <location>
        <begin position="44"/>
        <end position="84"/>
    </location>
</feature>
<dbReference type="InterPro" id="IPR013783">
    <property type="entry name" value="Ig-like_fold"/>
</dbReference>
<proteinExistence type="predicted"/>
<dbReference type="InterPro" id="IPR036779">
    <property type="entry name" value="LysM_dom_sf"/>
</dbReference>
<feature type="compositionally biased region" description="Basic and acidic residues" evidence="1">
    <location>
        <begin position="239"/>
        <end position="260"/>
    </location>
</feature>
<dbReference type="EMBL" id="CP028989">
    <property type="protein sequence ID" value="UUO69457.1"/>
    <property type="molecule type" value="Genomic_DNA"/>
</dbReference>
<dbReference type="Pfam" id="PF01476">
    <property type="entry name" value="LysM"/>
    <property type="match status" value="1"/>
</dbReference>
<dbReference type="RefSeq" id="WP_257178806.1">
    <property type="nucleotide sequence ID" value="NZ_CP028989.1"/>
</dbReference>
<dbReference type="AlphaFoldDB" id="A0AAE9NDG6"/>
<organism evidence="3 4">
    <name type="scientific">Bradyrhizobium betae</name>
    <dbReference type="NCBI Taxonomy" id="244734"/>
    <lineage>
        <taxon>Bacteria</taxon>
        <taxon>Pseudomonadati</taxon>
        <taxon>Pseudomonadota</taxon>
        <taxon>Alphaproteobacteria</taxon>
        <taxon>Hyphomicrobiales</taxon>
        <taxon>Nitrobacteraceae</taxon>
        <taxon>Bradyrhizobium</taxon>
    </lineage>
</organism>
<feature type="compositionally biased region" description="Pro residues" evidence="1">
    <location>
        <begin position="94"/>
        <end position="111"/>
    </location>
</feature>
<dbReference type="SMART" id="SM00257">
    <property type="entry name" value="LysM"/>
    <property type="match status" value="1"/>
</dbReference>
<dbReference type="InterPro" id="IPR018392">
    <property type="entry name" value="LysM"/>
</dbReference>
<dbReference type="PANTHER" id="PTHR34700:SF4">
    <property type="entry name" value="PHAGE-LIKE ELEMENT PBSX PROTEIN XKDP"/>
    <property type="match status" value="1"/>
</dbReference>
<sequence length="370" mass="38463">MITASKAFIAFCLLALVGTVLVIGPTELRRMLPDGAKTAIAAKPEVKPEAKPETKVEPKVEAKAEFKAEPKPEQPKLDQAKPDQPKLAAVAPPAAEPAPAAVPVPAPEPKPAPLAEIQKQVAALPDLAPVKPPAAAADTGPRFDVARVDDHGEAAVIAGRAAPGAKVELLRDGKPLDTVTADASGQFVMTPPQLPAGSYELTLRAKAPDGTVTQSGKTMPVTIAEAAPPPARPAQVARQETKPEIKPEPKQAEKADDKSDVVAALPSASPRLASAPDRPAPRPKPRAMARVPAATTTVASASPAEVLHTVPAEAGASRVISRGDSLWALSRLAYGDGARYAVIFNANRDKISNPNLIYPGQTFVVPQKPE</sequence>